<feature type="region of interest" description="Disordered" evidence="1">
    <location>
        <begin position="1"/>
        <end position="31"/>
    </location>
</feature>
<feature type="compositionally biased region" description="Basic and acidic residues" evidence="1">
    <location>
        <begin position="14"/>
        <end position="24"/>
    </location>
</feature>
<dbReference type="InterPro" id="IPR027267">
    <property type="entry name" value="AH/BAR_dom_sf"/>
</dbReference>
<feature type="region of interest" description="Disordered" evidence="1">
    <location>
        <begin position="346"/>
        <end position="365"/>
    </location>
</feature>
<evidence type="ECO:0000256" key="1">
    <source>
        <dbReference type="SAM" id="MobiDB-lite"/>
    </source>
</evidence>
<dbReference type="GO" id="GO:0005737">
    <property type="term" value="C:cytoplasm"/>
    <property type="evidence" value="ECO:0007669"/>
    <property type="project" value="InterPro"/>
</dbReference>
<organism evidence="3 4">
    <name type="scientific">Musa troglodytarum</name>
    <name type="common">fe'i banana</name>
    <dbReference type="NCBI Taxonomy" id="320322"/>
    <lineage>
        <taxon>Eukaryota</taxon>
        <taxon>Viridiplantae</taxon>
        <taxon>Streptophyta</taxon>
        <taxon>Embryophyta</taxon>
        <taxon>Tracheophyta</taxon>
        <taxon>Spermatophyta</taxon>
        <taxon>Magnoliopsida</taxon>
        <taxon>Liliopsida</taxon>
        <taxon>Zingiberales</taxon>
        <taxon>Musaceae</taxon>
        <taxon>Musa</taxon>
    </lineage>
</organism>
<dbReference type="AlphaFoldDB" id="A0A9E7K6T9"/>
<feature type="compositionally biased region" description="Polar residues" evidence="1">
    <location>
        <begin position="488"/>
        <end position="507"/>
    </location>
</feature>
<feature type="domain" description="BAR" evidence="2">
    <location>
        <begin position="20"/>
        <end position="229"/>
    </location>
</feature>
<dbReference type="InterPro" id="IPR004148">
    <property type="entry name" value="BAR_dom"/>
</dbReference>
<dbReference type="PANTHER" id="PTHR34119:SF1">
    <property type="entry name" value="OS04G0394700 PROTEIN"/>
    <property type="match status" value="1"/>
</dbReference>
<dbReference type="EMBL" id="CP097508">
    <property type="protein sequence ID" value="URE08708.1"/>
    <property type="molecule type" value="Genomic_DNA"/>
</dbReference>
<feature type="region of interest" description="Disordered" evidence="1">
    <location>
        <begin position="484"/>
        <end position="532"/>
    </location>
</feature>
<dbReference type="Gene3D" id="1.20.1270.60">
    <property type="entry name" value="Arfaptin homology (AH) domain/BAR domain"/>
    <property type="match status" value="1"/>
</dbReference>
<dbReference type="SUPFAM" id="SSF103657">
    <property type="entry name" value="BAR/IMD domain-like"/>
    <property type="match status" value="1"/>
</dbReference>
<sequence length="637" mass="71358">MKSPLRMFRGLKLGRQEAKEEKQQHRPPTNMDDLIQATQDMQDMRSCCDSILSASATTANNAHEFSEALEELGTCFLKKTALNDDEDSGRALMMMGKAQFALQKFFDVYRIHILRTMDKPSRSLLRELEVVEELKRLCDNKREIYKNMLAAHRVKGRSKHSKSETISSKELQEAQANYEEKAALFVFRLKTLKKNQFQSLLKQATSHHAAQLSFFRKGLKTLEMVESYVSAVAERHHIDYQFSDLDVGLDYEDDGDDGGDNYCGYDGGDDGELSFDYRKNFQEKNVIYTSRNSIEESPDKSQLDMHWRPGYCCQSAPIFAVKKPDSAEKIGKPSLSTRKFCSYVLPTPVDDRPPESSPSTAPYLETKGSWSTPLWHSSPLEAKNTVKVFKESELPNPTNTLKNSILRESNIYSGPISMPSYFSEKLSVPQYNRQTAFGMNNLKRQAFSGPLTSKPFSSKPLFSSPDYRPVKFPSVVSSAPQHMLKPQSYVSQKVSPKTSSRPVSSLKISELHELPRPPVDSEKTTGLSNLDGYSGPLVSKSQLLTARRNMPSDFSYKASPLPTPLEPMDRSFSIPSNSQRIPTPTVARLLGSPCNPVTIEITSPPLTPLSLVTRLPDTCNGALLSPLIYLHAGFGSV</sequence>
<evidence type="ECO:0000313" key="4">
    <source>
        <dbReference type="Proteomes" id="UP001055439"/>
    </source>
</evidence>
<gene>
    <name evidence="3" type="ORF">MUK42_23149</name>
</gene>
<keyword evidence="4" id="KW-1185">Reference proteome</keyword>
<protein>
    <submittedName>
        <fullName evidence="3">BAR domain</fullName>
    </submittedName>
</protein>
<evidence type="ECO:0000259" key="2">
    <source>
        <dbReference type="Pfam" id="PF03114"/>
    </source>
</evidence>
<dbReference type="InterPro" id="IPR037488">
    <property type="entry name" value="At2g33490-like"/>
</dbReference>
<dbReference type="Pfam" id="PF03114">
    <property type="entry name" value="BAR"/>
    <property type="match status" value="1"/>
</dbReference>
<dbReference type="OrthoDB" id="1925034at2759"/>
<evidence type="ECO:0000313" key="3">
    <source>
        <dbReference type="EMBL" id="URE08708.1"/>
    </source>
</evidence>
<dbReference type="CDD" id="cd07307">
    <property type="entry name" value="BAR"/>
    <property type="match status" value="1"/>
</dbReference>
<proteinExistence type="predicted"/>
<dbReference type="PANTHER" id="PTHR34119">
    <property type="entry name" value="HYDROXYPROLINE-RICH GLYCOPROTEIN-LIKE"/>
    <property type="match status" value="1"/>
</dbReference>
<name>A0A9E7K6T9_9LILI</name>
<dbReference type="Proteomes" id="UP001055439">
    <property type="component" value="Chromosome 6"/>
</dbReference>
<feature type="compositionally biased region" description="Basic and acidic residues" evidence="1">
    <location>
        <begin position="509"/>
        <end position="523"/>
    </location>
</feature>
<accession>A0A9E7K6T9</accession>
<reference evidence="3" key="1">
    <citation type="submission" date="2022-05" db="EMBL/GenBank/DDBJ databases">
        <title>The Musa troglodytarum L. genome provides insights into the mechanism of non-climacteric behaviour and enrichment of carotenoids.</title>
        <authorList>
            <person name="Wang J."/>
        </authorList>
    </citation>
    <scope>NUCLEOTIDE SEQUENCE</scope>
    <source>
        <tissue evidence="3">Leaf</tissue>
    </source>
</reference>